<evidence type="ECO:0000256" key="6">
    <source>
        <dbReference type="ARBA" id="ARBA00022692"/>
    </source>
</evidence>
<evidence type="ECO:0000256" key="9">
    <source>
        <dbReference type="ARBA" id="ARBA00023012"/>
    </source>
</evidence>
<dbReference type="Gene3D" id="6.10.340.10">
    <property type="match status" value="1"/>
</dbReference>
<evidence type="ECO:0000313" key="16">
    <source>
        <dbReference type="Proteomes" id="UP000590811"/>
    </source>
</evidence>
<name>A0A839PPZ1_9MICO</name>
<keyword evidence="7 15" id="KW-0418">Kinase</keyword>
<comment type="subcellular location">
    <subcellularLocation>
        <location evidence="2">Cell membrane</location>
    </subcellularLocation>
</comment>
<dbReference type="EC" id="2.7.13.3" evidence="3"/>
<dbReference type="SUPFAM" id="SSF55874">
    <property type="entry name" value="ATPase domain of HSP90 chaperone/DNA topoisomerase II/histidine kinase"/>
    <property type="match status" value="1"/>
</dbReference>
<dbReference type="SMART" id="SM00388">
    <property type="entry name" value="HisKA"/>
    <property type="match status" value="1"/>
</dbReference>
<dbReference type="Gene3D" id="3.30.565.10">
    <property type="entry name" value="Histidine kinase-like ATPase, C-terminal domain"/>
    <property type="match status" value="1"/>
</dbReference>
<evidence type="ECO:0000256" key="7">
    <source>
        <dbReference type="ARBA" id="ARBA00022777"/>
    </source>
</evidence>
<dbReference type="CDD" id="cd06225">
    <property type="entry name" value="HAMP"/>
    <property type="match status" value="1"/>
</dbReference>
<evidence type="ECO:0000256" key="12">
    <source>
        <dbReference type="SAM" id="Phobius"/>
    </source>
</evidence>
<evidence type="ECO:0000256" key="5">
    <source>
        <dbReference type="ARBA" id="ARBA00022679"/>
    </source>
</evidence>
<dbReference type="GO" id="GO:0000155">
    <property type="term" value="F:phosphorelay sensor kinase activity"/>
    <property type="evidence" value="ECO:0007669"/>
    <property type="project" value="InterPro"/>
</dbReference>
<dbReference type="InterPro" id="IPR036097">
    <property type="entry name" value="HisK_dim/P_sf"/>
</dbReference>
<dbReference type="CDD" id="cd00075">
    <property type="entry name" value="HATPase"/>
    <property type="match status" value="1"/>
</dbReference>
<organism evidence="15 16">
    <name type="scientific">Terracoccus luteus</name>
    <dbReference type="NCBI Taxonomy" id="53356"/>
    <lineage>
        <taxon>Bacteria</taxon>
        <taxon>Bacillati</taxon>
        <taxon>Actinomycetota</taxon>
        <taxon>Actinomycetes</taxon>
        <taxon>Micrococcales</taxon>
        <taxon>Intrasporangiaceae</taxon>
        <taxon>Terracoccus</taxon>
    </lineage>
</organism>
<dbReference type="SMART" id="SM00304">
    <property type="entry name" value="HAMP"/>
    <property type="match status" value="1"/>
</dbReference>
<dbReference type="InterPro" id="IPR036890">
    <property type="entry name" value="HATPase_C_sf"/>
</dbReference>
<dbReference type="GO" id="GO:0005886">
    <property type="term" value="C:plasma membrane"/>
    <property type="evidence" value="ECO:0007669"/>
    <property type="project" value="UniProtKB-SubCell"/>
</dbReference>
<sequence>MRTPSLRRRLTVVVLVLVAVTLGVLGVTTDVVLRGRLDAQLQQRLLDRAQVASQLADQLDPENLAKRLSDGTVSVLVLAKDGTAYVEGPPPGADPGRVGPAGPGGGRAQRPAPTAPPVAASTQSQLTEYDDRIEVTREVGDGATLVLSASTTEVGRVLDQTRIALLVGALAVLALCGLVVRPVVARTLRPLDRVTALARAIREGDRGGRLRPERTDTEIGATAHALDGMLDAVEGAESQALEAERRLRVFLSDAAHELRTPIAGLQAASEHLLRSNPPREEREQTLLTLVRESRRAGRLVDDMLLMARIDRGLELRPRAVDLTAVAASAVEPRRLRHPDATLVVDGPPLVTQADPDRLAQVVGNLLDNAVRAAGPRGHVGVTVSNETDAGGRALAVVDVADDGPGIPPADRERVFERLVRLDEARAVQDATASPGGMGPGVGAGLGLAIARGIARAHGGDLVALEPTTGRGARLRLTLPLTRQPTESTTDAPTGGTSTTPTTTDPVASAPSTPSTPTSPPVTASHPVPVKV</sequence>
<feature type="compositionally biased region" description="Low complexity" evidence="11">
    <location>
        <begin position="108"/>
        <end position="120"/>
    </location>
</feature>
<dbReference type="PANTHER" id="PTHR45436">
    <property type="entry name" value="SENSOR HISTIDINE KINASE YKOH"/>
    <property type="match status" value="1"/>
</dbReference>
<dbReference type="InterPro" id="IPR003660">
    <property type="entry name" value="HAMP_dom"/>
</dbReference>
<protein>
    <recommendedName>
        <fullName evidence="3">histidine kinase</fullName>
        <ecNumber evidence="3">2.7.13.3</ecNumber>
    </recommendedName>
</protein>
<evidence type="ECO:0000256" key="2">
    <source>
        <dbReference type="ARBA" id="ARBA00004236"/>
    </source>
</evidence>
<dbReference type="SMART" id="SM00387">
    <property type="entry name" value="HATPase_c"/>
    <property type="match status" value="1"/>
</dbReference>
<dbReference type="SUPFAM" id="SSF47384">
    <property type="entry name" value="Homodimeric domain of signal transducing histidine kinase"/>
    <property type="match status" value="1"/>
</dbReference>
<dbReference type="RefSeq" id="WP_184507363.1">
    <property type="nucleotide sequence ID" value="NZ_JACHVT010000001.1"/>
</dbReference>
<comment type="caution">
    <text evidence="15">The sequence shown here is derived from an EMBL/GenBank/DDBJ whole genome shotgun (WGS) entry which is preliminary data.</text>
</comment>
<evidence type="ECO:0000259" key="14">
    <source>
        <dbReference type="PROSITE" id="PS50885"/>
    </source>
</evidence>
<dbReference type="EMBL" id="JACHVT010000001">
    <property type="protein sequence ID" value="MBB2985159.1"/>
    <property type="molecule type" value="Genomic_DNA"/>
</dbReference>
<feature type="domain" description="HAMP" evidence="14">
    <location>
        <begin position="185"/>
        <end position="238"/>
    </location>
</feature>
<evidence type="ECO:0000256" key="10">
    <source>
        <dbReference type="ARBA" id="ARBA00023136"/>
    </source>
</evidence>
<dbReference type="AlphaFoldDB" id="A0A839PPZ1"/>
<dbReference type="InterPro" id="IPR050428">
    <property type="entry name" value="TCS_sensor_his_kinase"/>
</dbReference>
<reference evidence="15 16" key="1">
    <citation type="submission" date="2020-08" db="EMBL/GenBank/DDBJ databases">
        <title>Genomic Encyclopedia of Type Strains, Phase IV (KMG-V): Genome sequencing to study the core and pangenomes of soil and plant-associated prokaryotes.</title>
        <authorList>
            <person name="Whitman W."/>
        </authorList>
    </citation>
    <scope>NUCLEOTIDE SEQUENCE [LARGE SCALE GENOMIC DNA]</scope>
    <source>
        <strain evidence="15 16">B3ACCR2</strain>
    </source>
</reference>
<evidence type="ECO:0000256" key="11">
    <source>
        <dbReference type="SAM" id="MobiDB-lite"/>
    </source>
</evidence>
<dbReference type="InterPro" id="IPR004358">
    <property type="entry name" value="Sig_transdc_His_kin-like_C"/>
</dbReference>
<feature type="region of interest" description="Disordered" evidence="11">
    <location>
        <begin position="86"/>
        <end position="124"/>
    </location>
</feature>
<evidence type="ECO:0000256" key="1">
    <source>
        <dbReference type="ARBA" id="ARBA00000085"/>
    </source>
</evidence>
<dbReference type="InterPro" id="IPR003661">
    <property type="entry name" value="HisK_dim/P_dom"/>
</dbReference>
<feature type="domain" description="Histidine kinase" evidence="13">
    <location>
        <begin position="253"/>
        <end position="482"/>
    </location>
</feature>
<dbReference type="PROSITE" id="PS50885">
    <property type="entry name" value="HAMP"/>
    <property type="match status" value="1"/>
</dbReference>
<dbReference type="CDD" id="cd00082">
    <property type="entry name" value="HisKA"/>
    <property type="match status" value="1"/>
</dbReference>
<dbReference type="Pfam" id="PF00512">
    <property type="entry name" value="HisKA"/>
    <property type="match status" value="1"/>
</dbReference>
<dbReference type="Pfam" id="PF02518">
    <property type="entry name" value="HATPase_c"/>
    <property type="match status" value="1"/>
</dbReference>
<dbReference type="Gene3D" id="1.10.287.130">
    <property type="match status" value="1"/>
</dbReference>
<feature type="transmembrane region" description="Helical" evidence="12">
    <location>
        <begin position="163"/>
        <end position="184"/>
    </location>
</feature>
<comment type="catalytic activity">
    <reaction evidence="1">
        <text>ATP + protein L-histidine = ADP + protein N-phospho-L-histidine.</text>
        <dbReference type="EC" id="2.7.13.3"/>
    </reaction>
</comment>
<evidence type="ECO:0000313" key="15">
    <source>
        <dbReference type="EMBL" id="MBB2985159.1"/>
    </source>
</evidence>
<dbReference type="Proteomes" id="UP000590811">
    <property type="component" value="Unassembled WGS sequence"/>
</dbReference>
<keyword evidence="9" id="KW-0902">Two-component regulatory system</keyword>
<keyword evidence="4" id="KW-0597">Phosphoprotein</keyword>
<proteinExistence type="predicted"/>
<dbReference type="PROSITE" id="PS50109">
    <property type="entry name" value="HIS_KIN"/>
    <property type="match status" value="1"/>
</dbReference>
<gene>
    <name evidence="15" type="ORF">FHW14_000299</name>
</gene>
<evidence type="ECO:0000256" key="4">
    <source>
        <dbReference type="ARBA" id="ARBA00022553"/>
    </source>
</evidence>
<keyword evidence="5" id="KW-0808">Transferase</keyword>
<evidence type="ECO:0000259" key="13">
    <source>
        <dbReference type="PROSITE" id="PS50109"/>
    </source>
</evidence>
<dbReference type="Pfam" id="PF00672">
    <property type="entry name" value="HAMP"/>
    <property type="match status" value="1"/>
</dbReference>
<dbReference type="InterPro" id="IPR005467">
    <property type="entry name" value="His_kinase_dom"/>
</dbReference>
<dbReference type="PRINTS" id="PR00344">
    <property type="entry name" value="BCTRLSENSOR"/>
</dbReference>
<evidence type="ECO:0000256" key="8">
    <source>
        <dbReference type="ARBA" id="ARBA00022989"/>
    </source>
</evidence>
<dbReference type="InterPro" id="IPR003594">
    <property type="entry name" value="HATPase_dom"/>
</dbReference>
<keyword evidence="6 12" id="KW-0812">Transmembrane</keyword>
<dbReference type="PANTHER" id="PTHR45436:SF5">
    <property type="entry name" value="SENSOR HISTIDINE KINASE TRCS"/>
    <property type="match status" value="1"/>
</dbReference>
<keyword evidence="10 12" id="KW-0472">Membrane</keyword>
<keyword evidence="8 12" id="KW-1133">Transmembrane helix</keyword>
<evidence type="ECO:0000256" key="3">
    <source>
        <dbReference type="ARBA" id="ARBA00012438"/>
    </source>
</evidence>
<feature type="region of interest" description="Disordered" evidence="11">
    <location>
        <begin position="473"/>
        <end position="531"/>
    </location>
</feature>
<accession>A0A839PPZ1</accession>